<dbReference type="EMBL" id="FNNF01000001">
    <property type="protein sequence ID" value="SDV99344.1"/>
    <property type="molecule type" value="Genomic_DNA"/>
</dbReference>
<sequence>MALSGDFKEAVLQNKKTKVRIMMKDSLLLDITGAEFDEMLSFAQKSIPDLLDVHDGEVFIPANQWNEDYLNEQMVAVVNNFSEERIEQLKKMVKKLYVKSEANASNIQKTVPNIESKRAKANVNGVKVAGGVVAAVGTGILVYGLAAKTSVVVPVVGGVAIIAGACMLLKKE</sequence>
<feature type="transmembrane region" description="Helical" evidence="1">
    <location>
        <begin position="126"/>
        <end position="145"/>
    </location>
</feature>
<evidence type="ECO:0000313" key="3">
    <source>
        <dbReference type="Proteomes" id="UP000182429"/>
    </source>
</evidence>
<dbReference type="RefSeq" id="WP_074685175.1">
    <property type="nucleotide sequence ID" value="NZ_FNNF01000001.1"/>
</dbReference>
<organism evidence="2 3">
    <name type="scientific">Kandleria vitulina</name>
    <dbReference type="NCBI Taxonomy" id="1630"/>
    <lineage>
        <taxon>Bacteria</taxon>
        <taxon>Bacillati</taxon>
        <taxon>Bacillota</taxon>
        <taxon>Erysipelotrichia</taxon>
        <taxon>Erysipelotrichales</taxon>
        <taxon>Coprobacillaceae</taxon>
        <taxon>Kandleria</taxon>
    </lineage>
</organism>
<keyword evidence="1" id="KW-1133">Transmembrane helix</keyword>
<reference evidence="2 3" key="1">
    <citation type="submission" date="2016-10" db="EMBL/GenBank/DDBJ databases">
        <authorList>
            <person name="de Groot N.N."/>
        </authorList>
    </citation>
    <scope>NUCLEOTIDE SEQUENCE [LARGE SCALE GENOMIC DNA]</scope>
    <source>
        <strain evidence="2 3">S3b</strain>
    </source>
</reference>
<protein>
    <submittedName>
        <fullName evidence="2">Uncharacterized protein</fullName>
    </submittedName>
</protein>
<gene>
    <name evidence="2" type="ORF">SAMN04487759_10179</name>
</gene>
<proteinExistence type="predicted"/>
<keyword evidence="1" id="KW-0472">Membrane</keyword>
<dbReference type="AlphaFoldDB" id="A0A1H2PXV5"/>
<evidence type="ECO:0000313" key="2">
    <source>
        <dbReference type="EMBL" id="SDV99344.1"/>
    </source>
</evidence>
<dbReference type="OrthoDB" id="2062607at2"/>
<evidence type="ECO:0000256" key="1">
    <source>
        <dbReference type="SAM" id="Phobius"/>
    </source>
</evidence>
<feature type="transmembrane region" description="Helical" evidence="1">
    <location>
        <begin position="151"/>
        <end position="169"/>
    </location>
</feature>
<dbReference type="Proteomes" id="UP000182429">
    <property type="component" value="Unassembled WGS sequence"/>
</dbReference>
<accession>A0A1H2PXV5</accession>
<name>A0A1H2PXV5_9FIRM</name>
<keyword evidence="1" id="KW-0812">Transmembrane</keyword>